<evidence type="ECO:0000259" key="4">
    <source>
        <dbReference type="PROSITE" id="PS51782"/>
    </source>
</evidence>
<evidence type="ECO:0000313" key="5">
    <source>
        <dbReference type="EMBL" id="MDQ0200986.1"/>
    </source>
</evidence>
<gene>
    <name evidence="5" type="ORF">J2S10_004188</name>
</gene>
<dbReference type="Gene3D" id="3.10.350.10">
    <property type="entry name" value="LysM domain"/>
    <property type="match status" value="1"/>
</dbReference>
<protein>
    <submittedName>
        <fullName evidence="5">Peptidoglycan/xylan/chitin deacetylase (PgdA/CDA1 family)</fullName>
    </submittedName>
</protein>
<dbReference type="Pfam" id="PF01476">
    <property type="entry name" value="LysM"/>
    <property type="match status" value="1"/>
</dbReference>
<dbReference type="PANTHER" id="PTHR10587:SF133">
    <property type="entry name" value="CHITIN DEACETYLASE 1-RELATED"/>
    <property type="match status" value="1"/>
</dbReference>
<dbReference type="EMBL" id="JAUSTW010000007">
    <property type="protein sequence ID" value="MDQ0200986.1"/>
    <property type="molecule type" value="Genomic_DNA"/>
</dbReference>
<dbReference type="SMART" id="SM00257">
    <property type="entry name" value="LysM"/>
    <property type="match status" value="1"/>
</dbReference>
<dbReference type="CDD" id="cd00118">
    <property type="entry name" value="LysM"/>
    <property type="match status" value="1"/>
</dbReference>
<dbReference type="Gene3D" id="3.20.20.370">
    <property type="entry name" value="Glycoside hydrolase/deacetylase"/>
    <property type="match status" value="1"/>
</dbReference>
<evidence type="ECO:0000259" key="3">
    <source>
        <dbReference type="PROSITE" id="PS51677"/>
    </source>
</evidence>
<name>A0ABT9Y062_9BACI</name>
<comment type="caution">
    <text evidence="5">The sequence shown here is derived from an EMBL/GenBank/DDBJ whole genome shotgun (WGS) entry which is preliminary data.</text>
</comment>
<dbReference type="RefSeq" id="WP_307411709.1">
    <property type="nucleotide sequence ID" value="NZ_JAUSTW010000007.1"/>
</dbReference>
<feature type="domain" description="LysM" evidence="4">
    <location>
        <begin position="6"/>
        <end position="49"/>
    </location>
</feature>
<dbReference type="Pfam" id="PF01522">
    <property type="entry name" value="Polysacc_deac_1"/>
    <property type="match status" value="1"/>
</dbReference>
<dbReference type="SUPFAM" id="SSF54106">
    <property type="entry name" value="LysM domain"/>
    <property type="match status" value="1"/>
</dbReference>
<dbReference type="PROSITE" id="PS51782">
    <property type="entry name" value="LYSM"/>
    <property type="match status" value="1"/>
</dbReference>
<evidence type="ECO:0000313" key="6">
    <source>
        <dbReference type="Proteomes" id="UP001224122"/>
    </source>
</evidence>
<accession>A0ABT9Y062</accession>
<proteinExistence type="predicted"/>
<evidence type="ECO:0000256" key="2">
    <source>
        <dbReference type="ARBA" id="ARBA00022801"/>
    </source>
</evidence>
<dbReference type="InterPro" id="IPR011330">
    <property type="entry name" value="Glyco_hydro/deAcase_b/a-brl"/>
</dbReference>
<dbReference type="InterPro" id="IPR036779">
    <property type="entry name" value="LysM_dom_sf"/>
</dbReference>
<keyword evidence="2" id="KW-0378">Hydrolase</keyword>
<dbReference type="Proteomes" id="UP001224122">
    <property type="component" value="Unassembled WGS sequence"/>
</dbReference>
<sequence>MNKKYDYYTISYGDTLGKIAKDIGISIEKLKKDNCLTSDFIYAGQLLKIDREYTGSKAMPSVFISKGLKDDKMISLTFDAGDSAENTENILDVLIRNDVQTTMFLTGAWVEQFPKLVKRIVSDGHEIANHSYSHPDFTKLSQNEMIMELTNTISSFETIVGQKGSSLFRPPYGCWNKTLLEAAGQIGIPFTIYWSIDTIDWQEPTPDTIYNRIFSKLTGNDIVLAHLNGKPTAAAMNLVIPELKKRGYQLVKISEMLWD</sequence>
<dbReference type="PANTHER" id="PTHR10587">
    <property type="entry name" value="GLYCOSYL TRANSFERASE-RELATED"/>
    <property type="match status" value="1"/>
</dbReference>
<keyword evidence="6" id="KW-1185">Reference proteome</keyword>
<dbReference type="PROSITE" id="PS51677">
    <property type="entry name" value="NODB"/>
    <property type="match status" value="1"/>
</dbReference>
<dbReference type="CDD" id="cd10917">
    <property type="entry name" value="CE4_NodB_like_6s_7s"/>
    <property type="match status" value="1"/>
</dbReference>
<feature type="domain" description="NodB homology" evidence="3">
    <location>
        <begin position="72"/>
        <end position="251"/>
    </location>
</feature>
<organism evidence="5 6">
    <name type="scientific">Neobacillus ginsengisoli</name>
    <dbReference type="NCBI Taxonomy" id="904295"/>
    <lineage>
        <taxon>Bacteria</taxon>
        <taxon>Bacillati</taxon>
        <taxon>Bacillota</taxon>
        <taxon>Bacilli</taxon>
        <taxon>Bacillales</taxon>
        <taxon>Bacillaceae</taxon>
        <taxon>Neobacillus</taxon>
    </lineage>
</organism>
<dbReference type="InterPro" id="IPR002509">
    <property type="entry name" value="NODB_dom"/>
</dbReference>
<keyword evidence="1" id="KW-0479">Metal-binding</keyword>
<dbReference type="InterPro" id="IPR050248">
    <property type="entry name" value="Polysacc_deacetylase_ArnD"/>
</dbReference>
<dbReference type="InterPro" id="IPR018392">
    <property type="entry name" value="LysM"/>
</dbReference>
<evidence type="ECO:0000256" key="1">
    <source>
        <dbReference type="ARBA" id="ARBA00022723"/>
    </source>
</evidence>
<reference evidence="5 6" key="1">
    <citation type="submission" date="2023-07" db="EMBL/GenBank/DDBJ databases">
        <title>Genomic Encyclopedia of Type Strains, Phase IV (KMG-IV): sequencing the most valuable type-strain genomes for metagenomic binning, comparative biology and taxonomic classification.</title>
        <authorList>
            <person name="Goeker M."/>
        </authorList>
    </citation>
    <scope>NUCLEOTIDE SEQUENCE [LARGE SCALE GENOMIC DNA]</scope>
    <source>
        <strain evidence="5 6">DSM 27594</strain>
    </source>
</reference>
<dbReference type="SUPFAM" id="SSF88713">
    <property type="entry name" value="Glycoside hydrolase/deacetylase"/>
    <property type="match status" value="1"/>
</dbReference>